<evidence type="ECO:0000313" key="2">
    <source>
        <dbReference type="EMBL" id="OHV36193.1"/>
    </source>
</evidence>
<reference evidence="3" key="1">
    <citation type="submission" date="2016-07" db="EMBL/GenBank/DDBJ databases">
        <title>Sequence Frankia sp. strain CcI1.17.</title>
        <authorList>
            <person name="Ghodhbane-Gtari F."/>
            <person name="Swanson E."/>
            <person name="Gueddou A."/>
            <person name="Morris K."/>
            <person name="Hezbri K."/>
            <person name="Ktari A."/>
            <person name="Nouioui I."/>
            <person name="Abebe-Akele F."/>
            <person name="Simpson S."/>
            <person name="Thomas K."/>
            <person name="Gtari M."/>
            <person name="Tisa L.S."/>
            <person name="Hurst S."/>
        </authorList>
    </citation>
    <scope>NUCLEOTIDE SEQUENCE [LARGE SCALE GENOMIC DNA]</scope>
    <source>
        <strain evidence="3">Cc1.17</strain>
    </source>
</reference>
<dbReference type="EMBL" id="MBLM01000118">
    <property type="protein sequence ID" value="OHV36193.1"/>
    <property type="molecule type" value="Genomic_DNA"/>
</dbReference>
<evidence type="ECO:0000256" key="1">
    <source>
        <dbReference type="ARBA" id="ARBA00023002"/>
    </source>
</evidence>
<proteinExistence type="predicted"/>
<dbReference type="OrthoDB" id="9773461at2"/>
<keyword evidence="1" id="KW-0560">Oxidoreductase</keyword>
<dbReference type="SUPFAM" id="SSF51730">
    <property type="entry name" value="FAD-linked oxidoreductase"/>
    <property type="match status" value="1"/>
</dbReference>
<dbReference type="Proteomes" id="UP000179627">
    <property type="component" value="Unassembled WGS sequence"/>
</dbReference>
<name>A0A1S1QNA2_9ACTN</name>
<dbReference type="GO" id="GO:0016491">
    <property type="term" value="F:oxidoreductase activity"/>
    <property type="evidence" value="ECO:0007669"/>
    <property type="project" value="UniProtKB-KW"/>
</dbReference>
<sequence length="250" mass="25741">MLGRLGLGAGPIDALTRAARVADARVLATIDRMGAPAADVPAAEAATGSYLALLDLADRAGIAEDLDLSLRLPTVGQQMPRNGGKIAYENAAEICARAAALGATVTLAAPSPAAVDAALATLAELRRDVPATGVTLCAALPRTPADCRDLARSGARVRLRPGAPGGAGGRQYAACVGILMTGSGYPMIATRDPRLLALTTRLAVHVGRRRDSFELQTVRGTPGRVHRRLAADGYRTRIRAAYGPVPPGRG</sequence>
<dbReference type="Gene3D" id="3.20.20.220">
    <property type="match status" value="1"/>
</dbReference>
<gene>
    <name evidence="2" type="ORF">CC117_18595</name>
</gene>
<comment type="caution">
    <text evidence="2">The sequence shown here is derived from an EMBL/GenBank/DDBJ whole genome shotgun (WGS) entry which is preliminary data.</text>
</comment>
<keyword evidence="3" id="KW-1185">Reference proteome</keyword>
<protein>
    <submittedName>
        <fullName evidence="2">Proline dehydrogenase</fullName>
    </submittedName>
</protein>
<dbReference type="AlphaFoldDB" id="A0A1S1QNA2"/>
<organism evidence="2 3">
    <name type="scientific">Parafrankia colletiae</name>
    <dbReference type="NCBI Taxonomy" id="573497"/>
    <lineage>
        <taxon>Bacteria</taxon>
        <taxon>Bacillati</taxon>
        <taxon>Actinomycetota</taxon>
        <taxon>Actinomycetes</taxon>
        <taxon>Frankiales</taxon>
        <taxon>Frankiaceae</taxon>
        <taxon>Parafrankia</taxon>
    </lineage>
</organism>
<dbReference type="InterPro" id="IPR029041">
    <property type="entry name" value="FAD-linked_oxidoreductase-like"/>
</dbReference>
<accession>A0A1S1QNA2</accession>
<evidence type="ECO:0000313" key="3">
    <source>
        <dbReference type="Proteomes" id="UP000179627"/>
    </source>
</evidence>